<comment type="caution">
    <text evidence="1">The sequence shown here is derived from an EMBL/GenBank/DDBJ whole genome shotgun (WGS) entry which is preliminary data.</text>
</comment>
<dbReference type="EMBL" id="BPLR01007348">
    <property type="protein sequence ID" value="GIY16219.1"/>
    <property type="molecule type" value="Genomic_DNA"/>
</dbReference>
<dbReference type="Proteomes" id="UP001054945">
    <property type="component" value="Unassembled WGS sequence"/>
</dbReference>
<keyword evidence="2" id="KW-1185">Reference proteome</keyword>
<name>A0AAV4R3S9_CAEEX</name>
<protein>
    <submittedName>
        <fullName evidence="1">Uncharacterized protein</fullName>
    </submittedName>
</protein>
<sequence>MSVACRQATVHTLTGMDGHTCTCAWGPSNYLAFIRPCSKVGRPLAVAVP</sequence>
<evidence type="ECO:0000313" key="1">
    <source>
        <dbReference type="EMBL" id="GIY16219.1"/>
    </source>
</evidence>
<reference evidence="1 2" key="1">
    <citation type="submission" date="2021-06" db="EMBL/GenBank/DDBJ databases">
        <title>Caerostris extrusa draft genome.</title>
        <authorList>
            <person name="Kono N."/>
            <person name="Arakawa K."/>
        </authorList>
    </citation>
    <scope>NUCLEOTIDE SEQUENCE [LARGE SCALE GENOMIC DNA]</scope>
</reference>
<organism evidence="1 2">
    <name type="scientific">Caerostris extrusa</name>
    <name type="common">Bark spider</name>
    <name type="synonym">Caerostris bankana</name>
    <dbReference type="NCBI Taxonomy" id="172846"/>
    <lineage>
        <taxon>Eukaryota</taxon>
        <taxon>Metazoa</taxon>
        <taxon>Ecdysozoa</taxon>
        <taxon>Arthropoda</taxon>
        <taxon>Chelicerata</taxon>
        <taxon>Arachnida</taxon>
        <taxon>Araneae</taxon>
        <taxon>Araneomorphae</taxon>
        <taxon>Entelegynae</taxon>
        <taxon>Araneoidea</taxon>
        <taxon>Araneidae</taxon>
        <taxon>Caerostris</taxon>
    </lineage>
</organism>
<accession>A0AAV4R3S9</accession>
<evidence type="ECO:0000313" key="2">
    <source>
        <dbReference type="Proteomes" id="UP001054945"/>
    </source>
</evidence>
<proteinExistence type="predicted"/>
<gene>
    <name evidence="1" type="ORF">CEXT_72901</name>
</gene>
<dbReference type="AlphaFoldDB" id="A0AAV4R3S9"/>
<feature type="non-terminal residue" evidence="1">
    <location>
        <position position="49"/>
    </location>
</feature>